<evidence type="ECO:0000313" key="2">
    <source>
        <dbReference type="EMBL" id="KAJ6237657.1"/>
    </source>
</evidence>
<feature type="domain" description="CRAL-TRIO" evidence="1">
    <location>
        <begin position="3"/>
        <end position="104"/>
    </location>
</feature>
<dbReference type="Gene3D" id="2.30.29.30">
    <property type="entry name" value="Pleckstrin-homology domain (PH domain)/Phosphotyrosine-binding domain (PTB)"/>
    <property type="match status" value="1"/>
</dbReference>
<dbReference type="InterPro" id="IPR011993">
    <property type="entry name" value="PH-like_dom_sf"/>
</dbReference>
<reference evidence="2" key="1">
    <citation type="submission" date="2022-08" db="EMBL/GenBank/DDBJ databases">
        <title>Novel sulfate-reducing endosymbionts in the free-living metamonad Anaeramoeba.</title>
        <authorList>
            <person name="Jerlstrom-Hultqvist J."/>
            <person name="Cepicka I."/>
            <person name="Gallot-Lavallee L."/>
            <person name="Salas-Leiva D."/>
            <person name="Curtis B.A."/>
            <person name="Zahonova K."/>
            <person name="Pipaliya S."/>
            <person name="Dacks J."/>
            <person name="Roger A.J."/>
        </authorList>
    </citation>
    <scope>NUCLEOTIDE SEQUENCE</scope>
    <source>
        <strain evidence="2">Schooner1</strain>
    </source>
</reference>
<dbReference type="EMBL" id="JAOAOG010000239">
    <property type="protein sequence ID" value="KAJ6237657.1"/>
    <property type="molecule type" value="Genomic_DNA"/>
</dbReference>
<evidence type="ECO:0000313" key="3">
    <source>
        <dbReference type="Proteomes" id="UP001150062"/>
    </source>
</evidence>
<evidence type="ECO:0000259" key="1">
    <source>
        <dbReference type="Pfam" id="PF13716"/>
    </source>
</evidence>
<organism evidence="2 3">
    <name type="scientific">Anaeramoeba flamelloides</name>
    <dbReference type="NCBI Taxonomy" id="1746091"/>
    <lineage>
        <taxon>Eukaryota</taxon>
        <taxon>Metamonada</taxon>
        <taxon>Anaeramoebidae</taxon>
        <taxon>Anaeramoeba</taxon>
    </lineage>
</organism>
<dbReference type="InterPro" id="IPR016024">
    <property type="entry name" value="ARM-type_fold"/>
</dbReference>
<dbReference type="InterPro" id="IPR036865">
    <property type="entry name" value="CRAL-TRIO_dom_sf"/>
</dbReference>
<dbReference type="Proteomes" id="UP001150062">
    <property type="component" value="Unassembled WGS sequence"/>
</dbReference>
<sequence length="983" mass="114469">MIKPLINKPYIIILDLTDFKKNNEIPKYWCNQFLKHIPYGWSNNLQQIILLNPSTEFKRYIKTINSIIPNKLNKLINIIENASELNNYLLTNQVHLPEETIEFESSIISTYENISQQLSRVKTHKLKFKISNNYLQIIQLKENLFNQNCNLIDFIHFSNIKSINKTINTQDQFILDMIIDNKQKNINYKCSQFVSEIVHSINTIKEKYDFSQKTSQKKNKKKIPEIRPSDVPGSLLNIALLNLGSQSENLRKSSYNLLTALCNSFRFTMSGELLEADGLSIPQSHTSFVVNLSKAISQNEKHITLEFLYEAVKHYNEASSEGKHLCLEYVSPWFVNLTSFLNIKNENDNKNENNKENKLYPAILVHIWKSISSVIELFELVLNVFIEQSIAFGINTIKSERIAQIVVTVSSSHPEIFSKLICKKLLNCLFLASHQEIKQTTITTNDNNSNVTMVEKVFKKLEDYEKWNEILILTRFLLYLSFENLVSLENNLPDIFHFIINTHWVNSFYLRSWLLSLAINILHSLSTKLPPKMEKDYENLVKLLKEISDIRFRMLFTGTGVKQNEILTNKNQNLIPHNLSEIPIVSTEKITQLFNKVLKCYKNDTEIYNKWQNDWIQTTTKCTFDNSIIQCRSFVILGVITDEEVKTELIKKILSYFSSLLGNLDFTNQTNRDLCSSILISLTHLYPLIEKESDLLFTMFWLPIILFEIGDQYYFSYALDMLNVILNYLDEQQVFDENSLETVFMTVRNDNQILDKSLTRLENIVGINFHSHFSFALSSLLLQSKGNSTVKVKMISIFRKVIEISCKTELTYPITAYIVGLSTCLGRKEISELREFLRNYIDWEGEFEQLIFSPIMNHNNNSATLLVSLLTAILVQSDYEQEHQYILELLMPSIDSFPTVYHTIQHHFLPKLFQIIDRSQNSTVHQLALNLSFFLLSYEEPPISNFMEKIGFHGIYDLLSEKTEPVTIRSKRKLIPKLLYLLY</sequence>
<dbReference type="Pfam" id="PF13716">
    <property type="entry name" value="CRAL_TRIO_2"/>
    <property type="match status" value="1"/>
</dbReference>
<protein>
    <submittedName>
        <fullName evidence="2">Inhibitory regulator protein ira1-related</fullName>
    </submittedName>
</protein>
<accession>A0ABQ8XYH4</accession>
<proteinExistence type="predicted"/>
<gene>
    <name evidence="2" type="ORF">M0813_27221</name>
</gene>
<name>A0ABQ8XYH4_9EUKA</name>
<comment type="caution">
    <text evidence="2">The sequence shown here is derived from an EMBL/GenBank/DDBJ whole genome shotgun (WGS) entry which is preliminary data.</text>
</comment>
<dbReference type="SUPFAM" id="SSF48371">
    <property type="entry name" value="ARM repeat"/>
    <property type="match status" value="1"/>
</dbReference>
<dbReference type="InterPro" id="IPR001251">
    <property type="entry name" value="CRAL-TRIO_dom"/>
</dbReference>
<dbReference type="Gene3D" id="3.40.525.10">
    <property type="entry name" value="CRAL-TRIO lipid binding domain"/>
    <property type="match status" value="1"/>
</dbReference>
<keyword evidence="3" id="KW-1185">Reference proteome</keyword>